<dbReference type="PANTHER" id="PTHR34388">
    <property type="entry name" value="DNA POLYMERASE III SUBUNIT DELTA"/>
    <property type="match status" value="1"/>
</dbReference>
<dbReference type="GO" id="GO:0009360">
    <property type="term" value="C:DNA polymerase III complex"/>
    <property type="evidence" value="ECO:0007669"/>
    <property type="project" value="TreeGrafter"/>
</dbReference>
<evidence type="ECO:0000256" key="5">
    <source>
        <dbReference type="ARBA" id="ARBA00022932"/>
    </source>
</evidence>
<evidence type="ECO:0000259" key="8">
    <source>
        <dbReference type="Pfam" id="PF21694"/>
    </source>
</evidence>
<dbReference type="EMBL" id="PFAO01000058">
    <property type="protein sequence ID" value="PIT94930.1"/>
    <property type="molecule type" value="Genomic_DNA"/>
</dbReference>
<dbReference type="GO" id="GO:0006261">
    <property type="term" value="P:DNA-templated DNA replication"/>
    <property type="evidence" value="ECO:0007669"/>
    <property type="project" value="TreeGrafter"/>
</dbReference>
<evidence type="ECO:0000256" key="3">
    <source>
        <dbReference type="ARBA" id="ARBA00022695"/>
    </source>
</evidence>
<evidence type="ECO:0000256" key="2">
    <source>
        <dbReference type="ARBA" id="ARBA00022679"/>
    </source>
</evidence>
<evidence type="ECO:0000256" key="1">
    <source>
        <dbReference type="ARBA" id="ARBA00012417"/>
    </source>
</evidence>
<dbReference type="InterPro" id="IPR048466">
    <property type="entry name" value="DNA_pol3_delta-like_C"/>
</dbReference>
<accession>A0A2M6WQ66</accession>
<dbReference type="InterPro" id="IPR005790">
    <property type="entry name" value="DNA_polIII_delta"/>
</dbReference>
<dbReference type="Gene3D" id="1.10.8.60">
    <property type="match status" value="1"/>
</dbReference>
<dbReference type="SUPFAM" id="SSF52540">
    <property type="entry name" value="P-loop containing nucleoside triphosphate hydrolases"/>
    <property type="match status" value="1"/>
</dbReference>
<dbReference type="Gene3D" id="1.20.272.10">
    <property type="match status" value="1"/>
</dbReference>
<dbReference type="SUPFAM" id="SSF48019">
    <property type="entry name" value="post-AAA+ oligomerization domain-like"/>
    <property type="match status" value="1"/>
</dbReference>
<evidence type="ECO:0000256" key="6">
    <source>
        <dbReference type="ARBA" id="ARBA00034754"/>
    </source>
</evidence>
<dbReference type="Pfam" id="PF21694">
    <property type="entry name" value="DNA_pol3_delta_C"/>
    <property type="match status" value="1"/>
</dbReference>
<comment type="catalytic activity">
    <reaction evidence="7">
        <text>DNA(n) + a 2'-deoxyribonucleoside 5'-triphosphate = DNA(n+1) + diphosphate</text>
        <dbReference type="Rhea" id="RHEA:22508"/>
        <dbReference type="Rhea" id="RHEA-COMP:17339"/>
        <dbReference type="Rhea" id="RHEA-COMP:17340"/>
        <dbReference type="ChEBI" id="CHEBI:33019"/>
        <dbReference type="ChEBI" id="CHEBI:61560"/>
        <dbReference type="ChEBI" id="CHEBI:173112"/>
        <dbReference type="EC" id="2.7.7.7"/>
    </reaction>
</comment>
<name>A0A2M6WQ66_9BACT</name>
<dbReference type="GO" id="GO:0003887">
    <property type="term" value="F:DNA-directed DNA polymerase activity"/>
    <property type="evidence" value="ECO:0007669"/>
    <property type="project" value="UniProtKB-KW"/>
</dbReference>
<dbReference type="InterPro" id="IPR008921">
    <property type="entry name" value="DNA_pol3_clamp-load_cplx_C"/>
</dbReference>
<keyword evidence="4" id="KW-0235">DNA replication</keyword>
<dbReference type="GO" id="GO:0003677">
    <property type="term" value="F:DNA binding"/>
    <property type="evidence" value="ECO:0007669"/>
    <property type="project" value="InterPro"/>
</dbReference>
<evidence type="ECO:0000313" key="9">
    <source>
        <dbReference type="EMBL" id="PIT94930.1"/>
    </source>
</evidence>
<protein>
    <recommendedName>
        <fullName evidence="1">DNA-directed DNA polymerase</fullName>
        <ecNumber evidence="1">2.7.7.7</ecNumber>
    </recommendedName>
</protein>
<reference evidence="10" key="1">
    <citation type="submission" date="2017-09" db="EMBL/GenBank/DDBJ databases">
        <title>Depth-based differentiation of microbial function through sediment-hosted aquifers and enrichment of novel symbionts in the deep terrestrial subsurface.</title>
        <authorList>
            <person name="Probst A.J."/>
            <person name="Ladd B."/>
            <person name="Jarett J.K."/>
            <person name="Geller-Mcgrath D.E."/>
            <person name="Sieber C.M.K."/>
            <person name="Emerson J.B."/>
            <person name="Anantharaman K."/>
            <person name="Thomas B.C."/>
            <person name="Malmstrom R."/>
            <person name="Stieglmeier M."/>
            <person name="Klingl A."/>
            <person name="Woyke T."/>
            <person name="Ryan C.M."/>
            <person name="Banfield J.F."/>
        </authorList>
    </citation>
    <scope>NUCLEOTIDE SEQUENCE [LARGE SCALE GENOMIC DNA]</scope>
</reference>
<evidence type="ECO:0000256" key="7">
    <source>
        <dbReference type="ARBA" id="ARBA00049244"/>
    </source>
</evidence>
<evidence type="ECO:0000313" key="10">
    <source>
        <dbReference type="Proteomes" id="UP000228964"/>
    </source>
</evidence>
<dbReference type="Gene3D" id="3.40.50.300">
    <property type="entry name" value="P-loop containing nucleotide triphosphate hydrolases"/>
    <property type="match status" value="1"/>
</dbReference>
<evidence type="ECO:0000256" key="4">
    <source>
        <dbReference type="ARBA" id="ARBA00022705"/>
    </source>
</evidence>
<organism evidence="9 10">
    <name type="scientific">Candidatus Falkowbacteria bacterium CG10_big_fil_rev_8_21_14_0_10_38_22</name>
    <dbReference type="NCBI Taxonomy" id="1974564"/>
    <lineage>
        <taxon>Bacteria</taxon>
        <taxon>Candidatus Falkowiibacteriota</taxon>
    </lineage>
</organism>
<comment type="similarity">
    <text evidence="6">Belongs to the DNA polymerase HolA subunit family.</text>
</comment>
<proteinExistence type="inferred from homology"/>
<sequence length="349" mass="39205">MIIFLFGEDTWRSRQKLKELKDKFLRDVDASGSSLTVVDGRAASLKDLKEAISASSLLAKKRLVIIEEIFSNKSTSIFVALNNYLADRRPVKNDNIIIFWDSRAKTKKTKNKEELLFTDSAGRDKPLAKAPLGLFKFLLKQKYTQQFNQLSNTAATNWAKKEIERRGGKISLPATQLLTSLVGGDLWQLNNEIDKLLNYKLASQPKLTESKETVIETSDVEKLVRGSFDENIFALTDAISIRNKALAAKLLEEQIEAGLTNSYLLNMFTRQFRILLQIKQALVVGHSPRKISSELKIHPFVAQKGVSQASHFSLPQLKNILNQLVNIDYQMKSGGIGIETALNLLIAKI</sequence>
<feature type="domain" description="DNA polymerase III delta subunit-like C-terminal" evidence="8">
    <location>
        <begin position="230"/>
        <end position="349"/>
    </location>
</feature>
<gene>
    <name evidence="9" type="primary">holA</name>
    <name evidence="9" type="ORF">COT96_02390</name>
</gene>
<dbReference type="EC" id="2.7.7.7" evidence="1"/>
<keyword evidence="5" id="KW-0239">DNA-directed DNA polymerase</keyword>
<keyword evidence="2" id="KW-0808">Transferase</keyword>
<dbReference type="AlphaFoldDB" id="A0A2M6WQ66"/>
<dbReference type="PANTHER" id="PTHR34388:SF1">
    <property type="entry name" value="DNA POLYMERASE III SUBUNIT DELTA"/>
    <property type="match status" value="1"/>
</dbReference>
<keyword evidence="3" id="KW-0548">Nucleotidyltransferase</keyword>
<dbReference type="NCBIfam" id="TIGR01128">
    <property type="entry name" value="holA"/>
    <property type="match status" value="1"/>
</dbReference>
<dbReference type="Proteomes" id="UP000228964">
    <property type="component" value="Unassembled WGS sequence"/>
</dbReference>
<dbReference type="InterPro" id="IPR027417">
    <property type="entry name" value="P-loop_NTPase"/>
</dbReference>
<comment type="caution">
    <text evidence="9">The sequence shown here is derived from an EMBL/GenBank/DDBJ whole genome shotgun (WGS) entry which is preliminary data.</text>
</comment>